<keyword evidence="1" id="KW-0812">Transmembrane</keyword>
<name>X0ZER7_9ZZZZ</name>
<comment type="caution">
    <text evidence="2">The sequence shown here is derived from an EMBL/GenBank/DDBJ whole genome shotgun (WGS) entry which is preliminary data.</text>
</comment>
<protein>
    <submittedName>
        <fullName evidence="2">Uncharacterized protein</fullName>
    </submittedName>
</protein>
<dbReference type="EMBL" id="BARS01058254">
    <property type="protein sequence ID" value="GAG46836.1"/>
    <property type="molecule type" value="Genomic_DNA"/>
</dbReference>
<dbReference type="AlphaFoldDB" id="X0ZER7"/>
<keyword evidence="1" id="KW-1133">Transmembrane helix</keyword>
<sequence length="109" mass="12189">GGEMIWFVALALAHLAWIGWEWRHDRFVRLNLLAVRGARWLRIKPTMQLTWAGHWAATLAFACYGLVQAWACGVPLPVGFTLWATGASVAYLVREVHQGTWGLDGVMDA</sequence>
<feature type="transmembrane region" description="Helical" evidence="1">
    <location>
        <begin position="49"/>
        <end position="67"/>
    </location>
</feature>
<evidence type="ECO:0000313" key="2">
    <source>
        <dbReference type="EMBL" id="GAG46836.1"/>
    </source>
</evidence>
<feature type="transmembrane region" description="Helical" evidence="1">
    <location>
        <begin position="6"/>
        <end position="22"/>
    </location>
</feature>
<keyword evidence="1" id="KW-0472">Membrane</keyword>
<organism evidence="2">
    <name type="scientific">marine sediment metagenome</name>
    <dbReference type="NCBI Taxonomy" id="412755"/>
    <lineage>
        <taxon>unclassified sequences</taxon>
        <taxon>metagenomes</taxon>
        <taxon>ecological metagenomes</taxon>
    </lineage>
</organism>
<gene>
    <name evidence="2" type="ORF">S01H1_85048</name>
</gene>
<proteinExistence type="predicted"/>
<accession>X0ZER7</accession>
<reference evidence="2" key="1">
    <citation type="journal article" date="2014" name="Front. Microbiol.">
        <title>High frequency of phylogenetically diverse reductive dehalogenase-homologous genes in deep subseafloor sedimentary metagenomes.</title>
        <authorList>
            <person name="Kawai M."/>
            <person name="Futagami T."/>
            <person name="Toyoda A."/>
            <person name="Takaki Y."/>
            <person name="Nishi S."/>
            <person name="Hori S."/>
            <person name="Arai W."/>
            <person name="Tsubouchi T."/>
            <person name="Morono Y."/>
            <person name="Uchiyama I."/>
            <person name="Ito T."/>
            <person name="Fujiyama A."/>
            <person name="Inagaki F."/>
            <person name="Takami H."/>
        </authorList>
    </citation>
    <scope>NUCLEOTIDE SEQUENCE</scope>
    <source>
        <strain evidence="2">Expedition CK06-06</strain>
    </source>
</reference>
<evidence type="ECO:0000256" key="1">
    <source>
        <dbReference type="SAM" id="Phobius"/>
    </source>
</evidence>
<feature type="non-terminal residue" evidence="2">
    <location>
        <position position="109"/>
    </location>
</feature>
<feature type="non-terminal residue" evidence="2">
    <location>
        <position position="1"/>
    </location>
</feature>